<organism evidence="2 3">
    <name type="scientific">Arenibacter palladensis</name>
    <dbReference type="NCBI Taxonomy" id="237373"/>
    <lineage>
        <taxon>Bacteria</taxon>
        <taxon>Pseudomonadati</taxon>
        <taxon>Bacteroidota</taxon>
        <taxon>Flavobacteriia</taxon>
        <taxon>Flavobacteriales</taxon>
        <taxon>Flavobacteriaceae</taxon>
        <taxon>Arenibacter</taxon>
    </lineage>
</organism>
<dbReference type="GO" id="GO:0110154">
    <property type="term" value="P:RNA decapping"/>
    <property type="evidence" value="ECO:0007669"/>
    <property type="project" value="TreeGrafter"/>
</dbReference>
<name>A0A1M4UUR0_9FLAO</name>
<dbReference type="GO" id="GO:0005737">
    <property type="term" value="C:cytoplasm"/>
    <property type="evidence" value="ECO:0007669"/>
    <property type="project" value="TreeGrafter"/>
</dbReference>
<dbReference type="PANTHER" id="PTHR42850">
    <property type="entry name" value="METALLOPHOSPHOESTERASE"/>
    <property type="match status" value="1"/>
</dbReference>
<dbReference type="InterPro" id="IPR004843">
    <property type="entry name" value="Calcineurin-like_PHP"/>
</dbReference>
<evidence type="ECO:0000313" key="2">
    <source>
        <dbReference type="EMBL" id="SHE60418.1"/>
    </source>
</evidence>
<dbReference type="SUPFAM" id="SSF56300">
    <property type="entry name" value="Metallo-dependent phosphatases"/>
    <property type="match status" value="1"/>
</dbReference>
<protein>
    <submittedName>
        <fullName evidence="2">Serine/threonine protein phosphatase 1</fullName>
    </submittedName>
</protein>
<dbReference type="InterPro" id="IPR050126">
    <property type="entry name" value="Ap4A_hydrolase"/>
</dbReference>
<dbReference type="Gene3D" id="3.60.21.10">
    <property type="match status" value="1"/>
</dbReference>
<dbReference type="InterPro" id="IPR029052">
    <property type="entry name" value="Metallo-depent_PP-like"/>
</dbReference>
<dbReference type="EMBL" id="FQUX01000001">
    <property type="protein sequence ID" value="SHE60418.1"/>
    <property type="molecule type" value="Genomic_DNA"/>
</dbReference>
<dbReference type="GO" id="GO:0016791">
    <property type="term" value="F:phosphatase activity"/>
    <property type="evidence" value="ECO:0007669"/>
    <property type="project" value="TreeGrafter"/>
</dbReference>
<accession>A0A1M4UUR0</accession>
<dbReference type="Proteomes" id="UP000184406">
    <property type="component" value="Unassembled WGS sequence"/>
</dbReference>
<evidence type="ECO:0000259" key="1">
    <source>
        <dbReference type="Pfam" id="PF00149"/>
    </source>
</evidence>
<reference evidence="3" key="1">
    <citation type="submission" date="2016-11" db="EMBL/GenBank/DDBJ databases">
        <authorList>
            <person name="Varghese N."/>
            <person name="Submissions S."/>
        </authorList>
    </citation>
    <scope>NUCLEOTIDE SEQUENCE [LARGE SCALE GENOMIC DNA]</scope>
    <source>
        <strain evidence="3">DSM 17539</strain>
    </source>
</reference>
<dbReference type="OrthoDB" id="9808081at2"/>
<dbReference type="PANTHER" id="PTHR42850:SF4">
    <property type="entry name" value="ZINC-DEPENDENT ENDOPOLYPHOSPHATASE"/>
    <property type="match status" value="1"/>
</dbReference>
<dbReference type="GO" id="GO:0008803">
    <property type="term" value="F:bis(5'-nucleosyl)-tetraphosphatase (symmetrical) activity"/>
    <property type="evidence" value="ECO:0007669"/>
    <property type="project" value="TreeGrafter"/>
</dbReference>
<dbReference type="Pfam" id="PF00149">
    <property type="entry name" value="Metallophos"/>
    <property type="match status" value="1"/>
</dbReference>
<gene>
    <name evidence="2" type="ORF">SAMN03080594_101750</name>
</gene>
<dbReference type="AlphaFoldDB" id="A0A1M4UUR0"/>
<dbReference type="RefSeq" id="WP_072860352.1">
    <property type="nucleotide sequence ID" value="NZ_FQUX01000001.1"/>
</dbReference>
<feature type="domain" description="Calcineurin-like phosphoesterase" evidence="1">
    <location>
        <begin position="1"/>
        <end position="202"/>
    </location>
</feature>
<proteinExistence type="predicted"/>
<sequence length="241" mass="27840">MRTLVIGDLHSGLKALKQVLERAKVSPSDHLIFLGDYVDGWSDAVNTVNFLMELRLTHKCSFIRGNHDELCNDWLKSGDHNPVWLQHGGTATQNSYRSVGDEIREAHIQFYDNLDNYILDSENRLFIHAGFTNLRGVDHEYFTKTFYWDRTLWELALSLDPSLTKEDEIYPQRLTHYKEIFIGHTPVTRIGRTTPKNAANIWNVDTGAAFRGPLTIMDVGSKQYWQSDPVYLFYPTEMGRN</sequence>
<evidence type="ECO:0000313" key="3">
    <source>
        <dbReference type="Proteomes" id="UP000184406"/>
    </source>
</evidence>
<keyword evidence="3" id="KW-1185">Reference proteome</keyword>